<evidence type="ECO:0000313" key="1">
    <source>
        <dbReference type="EMBL" id="KAH7917993.1"/>
    </source>
</evidence>
<organism evidence="1 2">
    <name type="scientific">Leucogyrophana mollusca</name>
    <dbReference type="NCBI Taxonomy" id="85980"/>
    <lineage>
        <taxon>Eukaryota</taxon>
        <taxon>Fungi</taxon>
        <taxon>Dikarya</taxon>
        <taxon>Basidiomycota</taxon>
        <taxon>Agaricomycotina</taxon>
        <taxon>Agaricomycetes</taxon>
        <taxon>Agaricomycetidae</taxon>
        <taxon>Boletales</taxon>
        <taxon>Boletales incertae sedis</taxon>
        <taxon>Leucogyrophana</taxon>
    </lineage>
</organism>
<keyword evidence="2" id="KW-1185">Reference proteome</keyword>
<protein>
    <submittedName>
        <fullName evidence="1">Uncharacterized protein</fullName>
    </submittedName>
</protein>
<gene>
    <name evidence="1" type="ORF">BV22DRAFT_1025333</name>
</gene>
<accession>A0ACB8AYU4</accession>
<dbReference type="EMBL" id="MU266880">
    <property type="protein sequence ID" value="KAH7917993.1"/>
    <property type="molecule type" value="Genomic_DNA"/>
</dbReference>
<proteinExistence type="predicted"/>
<name>A0ACB8AYU4_9AGAM</name>
<feature type="non-terminal residue" evidence="1">
    <location>
        <position position="468"/>
    </location>
</feature>
<sequence length="468" mass="52352">MDALDQQRAHTEAKSRQILLDPVSGNDTIKTDTTHADLVKKLKDTLTETHINDLTCELSPSIRSVTRIRNGGIIMELDSAASVTWLKSNEVREHYIKSLNGAVSFRERTYSIMVPFLPLHVNLDSEATHRTLEEENDMESGAIVGLRWIKPPGRRNPQQKCAHAMLVLSSPNAANHLLRDGILVSSMKPHPRKDKKEPLRCVKCHHWGHMAKDCTAAMDTCGTCGEQHRMTDCNNLSTKFCVSCSTHAHASWSRDCPEFKRRCHDIDSKHAENNMPYFPTMEPWTQVTAPPKPAPYIKPSTHVPTPPAPTRLRQTTLGDTNTSPSNPPSLTAPNPSSVPTSLPPDNPISHLPHSHPPPMSNDAITSHDSLRIWQQNVNGSLAAQEHIINGPTATQWDVIALQEPYVNQLRNTRFSRDWCAIYPTQHFTHPESRTRAITLVSAKLDTNHWMQIPFPSSDAVVLQFSGPY</sequence>
<reference evidence="1" key="1">
    <citation type="journal article" date="2021" name="New Phytol.">
        <title>Evolutionary innovations through gain and loss of genes in the ectomycorrhizal Boletales.</title>
        <authorList>
            <person name="Wu G."/>
            <person name="Miyauchi S."/>
            <person name="Morin E."/>
            <person name="Kuo A."/>
            <person name="Drula E."/>
            <person name="Varga T."/>
            <person name="Kohler A."/>
            <person name="Feng B."/>
            <person name="Cao Y."/>
            <person name="Lipzen A."/>
            <person name="Daum C."/>
            <person name="Hundley H."/>
            <person name="Pangilinan J."/>
            <person name="Johnson J."/>
            <person name="Barry K."/>
            <person name="LaButti K."/>
            <person name="Ng V."/>
            <person name="Ahrendt S."/>
            <person name="Min B."/>
            <person name="Choi I.G."/>
            <person name="Park H."/>
            <person name="Plett J.M."/>
            <person name="Magnuson J."/>
            <person name="Spatafora J.W."/>
            <person name="Nagy L.G."/>
            <person name="Henrissat B."/>
            <person name="Grigoriev I.V."/>
            <person name="Yang Z.L."/>
            <person name="Xu J."/>
            <person name="Martin F.M."/>
        </authorList>
    </citation>
    <scope>NUCLEOTIDE SEQUENCE</scope>
    <source>
        <strain evidence="1">KUC20120723A-06</strain>
    </source>
</reference>
<comment type="caution">
    <text evidence="1">The sequence shown here is derived from an EMBL/GenBank/DDBJ whole genome shotgun (WGS) entry which is preliminary data.</text>
</comment>
<dbReference type="Proteomes" id="UP000790709">
    <property type="component" value="Unassembled WGS sequence"/>
</dbReference>
<evidence type="ECO:0000313" key="2">
    <source>
        <dbReference type="Proteomes" id="UP000790709"/>
    </source>
</evidence>